<dbReference type="SUPFAM" id="SSF102405">
    <property type="entry name" value="MCP/YpsA-like"/>
    <property type="match status" value="1"/>
</dbReference>
<dbReference type="Pfam" id="PF03641">
    <property type="entry name" value="Lysine_decarbox"/>
    <property type="match status" value="1"/>
</dbReference>
<dbReference type="Proteomes" id="UP000231263">
    <property type="component" value="Unassembled WGS sequence"/>
</dbReference>
<organism evidence="2 3">
    <name type="scientific">Candidatus Uhrbacteria bacterium CG_4_9_14_3_um_filter_41_35</name>
    <dbReference type="NCBI Taxonomy" id="1975034"/>
    <lineage>
        <taxon>Bacteria</taxon>
        <taxon>Candidatus Uhriibacteriota</taxon>
    </lineage>
</organism>
<dbReference type="InterPro" id="IPR005269">
    <property type="entry name" value="LOG"/>
</dbReference>
<reference evidence="3" key="1">
    <citation type="submission" date="2017-09" db="EMBL/GenBank/DDBJ databases">
        <title>Depth-based differentiation of microbial function through sediment-hosted aquifers and enrichment of novel symbionts in the deep terrestrial subsurface.</title>
        <authorList>
            <person name="Probst A.J."/>
            <person name="Ladd B."/>
            <person name="Jarett J.K."/>
            <person name="Geller-Mcgrath D.E."/>
            <person name="Sieber C.M.K."/>
            <person name="Emerson J.B."/>
            <person name="Anantharaman K."/>
            <person name="Thomas B.C."/>
            <person name="Malmstrom R."/>
            <person name="Stieglmeier M."/>
            <person name="Klingl A."/>
            <person name="Woyke T."/>
            <person name="Ryan C.M."/>
            <person name="Banfield J.F."/>
        </authorList>
    </citation>
    <scope>NUCLEOTIDE SEQUENCE [LARGE SCALE GENOMIC DNA]</scope>
</reference>
<keyword evidence="1" id="KW-0378">Hydrolase</keyword>
<comment type="caution">
    <text evidence="2">The sequence shown here is derived from an EMBL/GenBank/DDBJ whole genome shotgun (WGS) entry which is preliminary data.</text>
</comment>
<dbReference type="GO" id="GO:0016787">
    <property type="term" value="F:hydrolase activity"/>
    <property type="evidence" value="ECO:0007669"/>
    <property type="project" value="UniProtKB-KW"/>
</dbReference>
<dbReference type="EC" id="3.2.2.n1" evidence="1"/>
<dbReference type="PANTHER" id="PTHR43393">
    <property type="entry name" value="CYTOKININ RIBOSIDE 5'-MONOPHOSPHATE PHOSPHORIBOHYDROLASE"/>
    <property type="match status" value="1"/>
</dbReference>
<name>A0A2M7XFS9_9BACT</name>
<dbReference type="AlphaFoldDB" id="A0A2M7XFS9"/>
<dbReference type="InterPro" id="IPR052341">
    <property type="entry name" value="LOG_family_nucleotidases"/>
</dbReference>
<gene>
    <name evidence="2" type="ORF">CO173_02520</name>
</gene>
<protein>
    <recommendedName>
        <fullName evidence="1">Cytokinin riboside 5'-monophosphate phosphoribohydrolase</fullName>
        <ecNumber evidence="1">3.2.2.n1</ecNumber>
    </recommendedName>
</protein>
<dbReference type="Gene3D" id="3.40.50.450">
    <property type="match status" value="1"/>
</dbReference>
<proteinExistence type="inferred from homology"/>
<comment type="similarity">
    <text evidence="1">Belongs to the LOG family.</text>
</comment>
<evidence type="ECO:0000256" key="1">
    <source>
        <dbReference type="RuleBase" id="RU363015"/>
    </source>
</evidence>
<dbReference type="NCBIfam" id="TIGR00730">
    <property type="entry name" value="Rossman fold protein, TIGR00730 family"/>
    <property type="match status" value="1"/>
</dbReference>
<evidence type="ECO:0000313" key="3">
    <source>
        <dbReference type="Proteomes" id="UP000231263"/>
    </source>
</evidence>
<keyword evidence="1" id="KW-0203">Cytokinin biosynthesis</keyword>
<sequence length="245" mass="27676">MNGKSNNKKIEKVNICRIPFTEEEKDLKIPGAEPRMSEITWRIFRIMSEFVEGFQFLSHLDKEVTIMGSARLPASNRWYQEAEKMGRLLAQDGFTVVTGGGPGIMEAANKGAAEAGGVSVGLNIQLPNEQRVNPFVNKSRAFYYFFTRKVILAASAQAYIYFPGGFGTQDELFEILTLIQTKKAIQVPVVLVGKEYWGGLIKWIEDVLYAEFDTINREDMDIFQVVDTAEEAFDLVKDSCPRTFF</sequence>
<evidence type="ECO:0000313" key="2">
    <source>
        <dbReference type="EMBL" id="PJA46721.1"/>
    </source>
</evidence>
<dbReference type="GO" id="GO:0005829">
    <property type="term" value="C:cytosol"/>
    <property type="evidence" value="ECO:0007669"/>
    <property type="project" value="TreeGrafter"/>
</dbReference>
<dbReference type="InterPro" id="IPR031100">
    <property type="entry name" value="LOG_fam"/>
</dbReference>
<dbReference type="PANTHER" id="PTHR43393:SF3">
    <property type="entry name" value="LYSINE DECARBOXYLASE-LIKE PROTEIN"/>
    <property type="match status" value="1"/>
</dbReference>
<accession>A0A2M7XFS9</accession>
<dbReference type="EMBL" id="PFWT01000009">
    <property type="protein sequence ID" value="PJA46721.1"/>
    <property type="molecule type" value="Genomic_DNA"/>
</dbReference>
<dbReference type="GO" id="GO:0009691">
    <property type="term" value="P:cytokinin biosynthetic process"/>
    <property type="evidence" value="ECO:0007669"/>
    <property type="project" value="UniProtKB-UniRule"/>
</dbReference>